<sequence>QKKSAANAELPNGKPPRSVTWQQTAAVLVAVDSDDEESDSSETEKEDDEGIVFIARATDKILQGKTASGSLDVCPSPRIIPPSPTSAEKELPWKGDRGDLAVYVSSETTKIVPVDMQTAWKQSISSLESVASPPGAEPGPHAKLWAGPALEEGPKPERQVMPEQRTCFQFPNPLLRSSRPPSDSSPERTEQPELQPLMAPDEQGRMSTAAGPGNSRWLFQFNRPARFSDG</sequence>
<comment type="caution">
    <text evidence="2">The sequence shown here is derived from an EMBL/GenBank/DDBJ whole genome shotgun (WGS) entry which is preliminary data.</text>
</comment>
<evidence type="ECO:0000256" key="1">
    <source>
        <dbReference type="SAM" id="MobiDB-lite"/>
    </source>
</evidence>
<feature type="compositionally biased region" description="Low complexity" evidence="1">
    <location>
        <begin position="171"/>
        <end position="184"/>
    </location>
</feature>
<dbReference type="Proteomes" id="UP000765507">
    <property type="component" value="Unassembled WGS sequence"/>
</dbReference>
<protein>
    <submittedName>
        <fullName evidence="2">Solute carrier family 9 member A5</fullName>
    </submittedName>
</protein>
<accession>A0A8T1SEA2</accession>
<keyword evidence="3" id="KW-1185">Reference proteome</keyword>
<reference evidence="2 3" key="1">
    <citation type="journal article" date="2020" name="G3 (Bethesda)">
        <title>Draft Genome of the Common Snapping Turtle, Chelydra serpentina, a Model for Phenotypic Plasticity in Reptiles.</title>
        <authorList>
            <person name="Das D."/>
            <person name="Singh S.K."/>
            <person name="Bierstedt J."/>
            <person name="Erickson A."/>
            <person name="Galli G.L.J."/>
            <person name="Crossley D.A. 2nd"/>
            <person name="Rhen T."/>
        </authorList>
    </citation>
    <scope>NUCLEOTIDE SEQUENCE [LARGE SCALE GENOMIC DNA]</scope>
    <source>
        <strain evidence="2">KW</strain>
    </source>
</reference>
<organism evidence="2 3">
    <name type="scientific">Chelydra serpentina</name>
    <name type="common">Snapping turtle</name>
    <name type="synonym">Testudo serpentina</name>
    <dbReference type="NCBI Taxonomy" id="8475"/>
    <lineage>
        <taxon>Eukaryota</taxon>
        <taxon>Metazoa</taxon>
        <taxon>Chordata</taxon>
        <taxon>Craniata</taxon>
        <taxon>Vertebrata</taxon>
        <taxon>Euteleostomi</taxon>
        <taxon>Archelosauria</taxon>
        <taxon>Testudinata</taxon>
        <taxon>Testudines</taxon>
        <taxon>Cryptodira</taxon>
        <taxon>Durocryptodira</taxon>
        <taxon>Americhelydia</taxon>
        <taxon>Chelydroidea</taxon>
        <taxon>Chelydridae</taxon>
        <taxon>Chelydra</taxon>
    </lineage>
</organism>
<gene>
    <name evidence="2" type="ORF">G0U57_010654</name>
</gene>
<feature type="region of interest" description="Disordered" evidence="1">
    <location>
        <begin position="129"/>
        <end position="230"/>
    </location>
</feature>
<proteinExistence type="predicted"/>
<dbReference type="EMBL" id="JAHGAV010000284">
    <property type="protein sequence ID" value="KAG6927017.1"/>
    <property type="molecule type" value="Genomic_DNA"/>
</dbReference>
<feature type="region of interest" description="Disordered" evidence="1">
    <location>
        <begin position="1"/>
        <end position="51"/>
    </location>
</feature>
<dbReference type="OrthoDB" id="196264at2759"/>
<feature type="non-terminal residue" evidence="2">
    <location>
        <position position="1"/>
    </location>
</feature>
<evidence type="ECO:0000313" key="3">
    <source>
        <dbReference type="Proteomes" id="UP000765507"/>
    </source>
</evidence>
<feature type="compositionally biased region" description="Acidic residues" evidence="1">
    <location>
        <begin position="32"/>
        <end position="50"/>
    </location>
</feature>
<feature type="region of interest" description="Disordered" evidence="1">
    <location>
        <begin position="67"/>
        <end position="93"/>
    </location>
</feature>
<dbReference type="AlphaFoldDB" id="A0A8T1SEA2"/>
<evidence type="ECO:0000313" key="2">
    <source>
        <dbReference type="EMBL" id="KAG6927017.1"/>
    </source>
</evidence>
<name>A0A8T1SEA2_CHESE</name>